<dbReference type="AlphaFoldDB" id="A0A9D7ID36"/>
<gene>
    <name evidence="1" type="ORF">IPJ48_11505</name>
</gene>
<reference evidence="1" key="1">
    <citation type="submission" date="2020-10" db="EMBL/GenBank/DDBJ databases">
        <title>Connecting structure to function with the recovery of over 1000 high-quality activated sludge metagenome-assembled genomes encoding full-length rRNA genes using long-read sequencing.</title>
        <authorList>
            <person name="Singleton C.M."/>
            <person name="Petriglieri F."/>
            <person name="Kristensen J.M."/>
            <person name="Kirkegaard R.H."/>
            <person name="Michaelsen T.Y."/>
            <person name="Andersen M.H."/>
            <person name="Karst S.M."/>
            <person name="Dueholm M.S."/>
            <person name="Nielsen P.H."/>
            <person name="Albertsen M."/>
        </authorList>
    </citation>
    <scope>NUCLEOTIDE SEQUENCE</scope>
    <source>
        <strain evidence="1">EsbW_18-Q3-R4-48_MAXAC.044</strain>
    </source>
</reference>
<comment type="caution">
    <text evidence="1">The sequence shown here is derived from an EMBL/GenBank/DDBJ whole genome shotgun (WGS) entry which is preliminary data.</text>
</comment>
<protein>
    <submittedName>
        <fullName evidence="1">BrnA antitoxin family protein</fullName>
    </submittedName>
</protein>
<dbReference type="InterPro" id="IPR025528">
    <property type="entry name" value="BrnA_antitoxin"/>
</dbReference>
<sequence>MNKKSTSITFDDDAPITQTDIDAGKLVLVKREAGRVVRPKMRVTLYLDAEVVERFKQQAGERGYQTLINETLKSAFHHADIEETIRKVIREELHKEAA</sequence>
<evidence type="ECO:0000313" key="1">
    <source>
        <dbReference type="EMBL" id="MBK7423665.1"/>
    </source>
</evidence>
<proteinExistence type="predicted"/>
<organism evidence="1 2">
    <name type="scientific">Candidatus Propionivibrio dominans</name>
    <dbReference type="NCBI Taxonomy" id="2954373"/>
    <lineage>
        <taxon>Bacteria</taxon>
        <taxon>Pseudomonadati</taxon>
        <taxon>Pseudomonadota</taxon>
        <taxon>Betaproteobacteria</taxon>
        <taxon>Rhodocyclales</taxon>
        <taxon>Rhodocyclaceae</taxon>
        <taxon>Propionivibrio</taxon>
    </lineage>
</organism>
<dbReference type="Proteomes" id="UP000886602">
    <property type="component" value="Unassembled WGS sequence"/>
</dbReference>
<evidence type="ECO:0000313" key="2">
    <source>
        <dbReference type="Proteomes" id="UP000886602"/>
    </source>
</evidence>
<accession>A0A9D7ID36</accession>
<dbReference type="EMBL" id="JADJNC010000016">
    <property type="protein sequence ID" value="MBK7423665.1"/>
    <property type="molecule type" value="Genomic_DNA"/>
</dbReference>
<name>A0A9D7ID36_9RHOO</name>
<dbReference type="Pfam" id="PF14384">
    <property type="entry name" value="BrnA_antitoxin"/>
    <property type="match status" value="1"/>
</dbReference>